<evidence type="ECO:0000256" key="1">
    <source>
        <dbReference type="ARBA" id="ARBA00004651"/>
    </source>
</evidence>
<keyword evidence="3" id="KW-1003">Cell membrane</keyword>
<dbReference type="GO" id="GO:0055085">
    <property type="term" value="P:transmembrane transport"/>
    <property type="evidence" value="ECO:0007669"/>
    <property type="project" value="InterPro"/>
</dbReference>
<sequence length="302" mass="32543">MATRTQEPGLAASTVTDPTTGAALAGRRRRITPGRVINYVLLVIVGLIFLIPLYWLLTAALKPSAEIYSWPLTFIPRSLELGNFVQAWSSAPFGRYLVNSAIITLGGAALKLVLAVLTAYAFAYLPFPGKKVLFLLMLGALMVPGHVTLLINFITVGRLGLVNSYLGIILPGVASAFGTFLLRQHFLTLPGEVLEAAELDGAGHVRRLISFVVPMARPAVITVALLALIDEWNGFIWPLIATNSDEMRTLTIGLLFLKANEGVDNWGAIMAGTIFVVTPMLVLFLIARRYIVSGLAGASISR</sequence>
<name>A0A7Y9L868_9ACTN</name>
<evidence type="ECO:0000256" key="3">
    <source>
        <dbReference type="ARBA" id="ARBA00022475"/>
    </source>
</evidence>
<evidence type="ECO:0000256" key="6">
    <source>
        <dbReference type="ARBA" id="ARBA00023136"/>
    </source>
</evidence>
<feature type="transmembrane region" description="Helical" evidence="7">
    <location>
        <begin position="132"/>
        <end position="156"/>
    </location>
</feature>
<comment type="subcellular location">
    <subcellularLocation>
        <location evidence="1 7">Cell membrane</location>
        <topology evidence="1 7">Multi-pass membrane protein</topology>
    </subcellularLocation>
</comment>
<dbReference type="PANTHER" id="PTHR43744:SF13">
    <property type="entry name" value="SN-GLYCEROL-3-PHOSPHATE TRANSPORT INTEGRAL MEMBRANE PROTEIN ABC TRANSPORTER UGPE-RELATED"/>
    <property type="match status" value="1"/>
</dbReference>
<dbReference type="SUPFAM" id="SSF161098">
    <property type="entry name" value="MetI-like"/>
    <property type="match status" value="1"/>
</dbReference>
<dbReference type="Gene3D" id="1.10.3720.10">
    <property type="entry name" value="MetI-like"/>
    <property type="match status" value="1"/>
</dbReference>
<evidence type="ECO:0000313" key="10">
    <source>
        <dbReference type="Proteomes" id="UP000569914"/>
    </source>
</evidence>
<feature type="transmembrane region" description="Helical" evidence="7">
    <location>
        <begin position="208"/>
        <end position="229"/>
    </location>
</feature>
<keyword evidence="2 7" id="KW-0813">Transport</keyword>
<reference evidence="9 10" key="1">
    <citation type="submission" date="2020-07" db="EMBL/GenBank/DDBJ databases">
        <title>Sequencing the genomes of 1000 actinobacteria strains.</title>
        <authorList>
            <person name="Klenk H.-P."/>
        </authorList>
    </citation>
    <scope>NUCLEOTIDE SEQUENCE [LARGE SCALE GENOMIC DNA]</scope>
    <source>
        <strain evidence="9 10">DSM 22083</strain>
    </source>
</reference>
<evidence type="ECO:0000256" key="5">
    <source>
        <dbReference type="ARBA" id="ARBA00022989"/>
    </source>
</evidence>
<keyword evidence="5 7" id="KW-1133">Transmembrane helix</keyword>
<evidence type="ECO:0000256" key="7">
    <source>
        <dbReference type="RuleBase" id="RU363032"/>
    </source>
</evidence>
<dbReference type="InterPro" id="IPR000515">
    <property type="entry name" value="MetI-like"/>
</dbReference>
<evidence type="ECO:0000313" key="9">
    <source>
        <dbReference type="EMBL" id="NYE70454.1"/>
    </source>
</evidence>
<feature type="transmembrane region" description="Helical" evidence="7">
    <location>
        <begin position="36"/>
        <end position="57"/>
    </location>
</feature>
<dbReference type="EMBL" id="JACCBU010000001">
    <property type="protein sequence ID" value="NYE70454.1"/>
    <property type="molecule type" value="Genomic_DNA"/>
</dbReference>
<evidence type="ECO:0000259" key="8">
    <source>
        <dbReference type="PROSITE" id="PS50928"/>
    </source>
</evidence>
<comment type="similarity">
    <text evidence="7">Belongs to the binding-protein-dependent transport system permease family.</text>
</comment>
<dbReference type="PROSITE" id="PS50928">
    <property type="entry name" value="ABC_TM1"/>
    <property type="match status" value="1"/>
</dbReference>
<protein>
    <submittedName>
        <fullName evidence="9">ABC-type glycerol-3-phosphate transport system permease component</fullName>
    </submittedName>
</protein>
<dbReference type="AlphaFoldDB" id="A0A7Y9L868"/>
<dbReference type="Pfam" id="PF00528">
    <property type="entry name" value="BPD_transp_1"/>
    <property type="match status" value="1"/>
</dbReference>
<evidence type="ECO:0000256" key="2">
    <source>
        <dbReference type="ARBA" id="ARBA00022448"/>
    </source>
</evidence>
<accession>A0A7Y9L868</accession>
<dbReference type="CDD" id="cd06261">
    <property type="entry name" value="TM_PBP2"/>
    <property type="match status" value="1"/>
</dbReference>
<dbReference type="Proteomes" id="UP000569914">
    <property type="component" value="Unassembled WGS sequence"/>
</dbReference>
<dbReference type="InterPro" id="IPR035906">
    <property type="entry name" value="MetI-like_sf"/>
</dbReference>
<feature type="domain" description="ABC transmembrane type-1" evidence="8">
    <location>
        <begin position="97"/>
        <end position="287"/>
    </location>
</feature>
<feature type="transmembrane region" description="Helical" evidence="7">
    <location>
        <begin position="162"/>
        <end position="182"/>
    </location>
</feature>
<dbReference type="GO" id="GO:0005886">
    <property type="term" value="C:plasma membrane"/>
    <property type="evidence" value="ECO:0007669"/>
    <property type="project" value="UniProtKB-SubCell"/>
</dbReference>
<dbReference type="RefSeq" id="WP_179749919.1">
    <property type="nucleotide sequence ID" value="NZ_JACCBU010000001.1"/>
</dbReference>
<keyword evidence="4 7" id="KW-0812">Transmembrane</keyword>
<keyword evidence="6 7" id="KW-0472">Membrane</keyword>
<evidence type="ECO:0000256" key="4">
    <source>
        <dbReference type="ARBA" id="ARBA00022692"/>
    </source>
</evidence>
<feature type="transmembrane region" description="Helical" evidence="7">
    <location>
        <begin position="101"/>
        <end position="125"/>
    </location>
</feature>
<keyword evidence="10" id="KW-1185">Reference proteome</keyword>
<organism evidence="9 10">
    <name type="scientific">Microlunatus parietis</name>
    <dbReference type="NCBI Taxonomy" id="682979"/>
    <lineage>
        <taxon>Bacteria</taxon>
        <taxon>Bacillati</taxon>
        <taxon>Actinomycetota</taxon>
        <taxon>Actinomycetes</taxon>
        <taxon>Propionibacteriales</taxon>
        <taxon>Propionibacteriaceae</taxon>
        <taxon>Microlunatus</taxon>
    </lineage>
</organism>
<proteinExistence type="inferred from homology"/>
<gene>
    <name evidence="9" type="ORF">BKA15_001783</name>
</gene>
<dbReference type="PANTHER" id="PTHR43744">
    <property type="entry name" value="ABC TRANSPORTER PERMEASE PROTEIN MG189-RELATED-RELATED"/>
    <property type="match status" value="1"/>
</dbReference>
<comment type="caution">
    <text evidence="9">The sequence shown here is derived from an EMBL/GenBank/DDBJ whole genome shotgun (WGS) entry which is preliminary data.</text>
</comment>
<feature type="transmembrane region" description="Helical" evidence="7">
    <location>
        <begin position="266"/>
        <end position="287"/>
    </location>
</feature>